<reference evidence="1" key="2">
    <citation type="submission" date="2023-07" db="EMBL/GenBank/DDBJ databases">
        <authorList>
            <consortium name="Lawrence Berkeley National Laboratory"/>
            <person name="Haridas S."/>
            <person name="Hensen N."/>
            <person name="Bonometti L."/>
            <person name="Westerberg I."/>
            <person name="Brannstrom I.O."/>
            <person name="Guillou S."/>
            <person name="Cros-Aarteil S."/>
            <person name="Calhoun S."/>
            <person name="Kuo A."/>
            <person name="Mondo S."/>
            <person name="Pangilinan J."/>
            <person name="Riley R."/>
            <person name="LaButti K."/>
            <person name="Andreopoulos B."/>
            <person name="Lipzen A."/>
            <person name="Chen C."/>
            <person name="Yanf M."/>
            <person name="Daum C."/>
            <person name="Ng V."/>
            <person name="Clum A."/>
            <person name="Steindorff A."/>
            <person name="Ohm R."/>
            <person name="Martin F."/>
            <person name="Silar P."/>
            <person name="Natvig D."/>
            <person name="Lalanne C."/>
            <person name="Gautier V."/>
            <person name="Ament-velasquez S.L."/>
            <person name="Kruys A."/>
            <person name="Hutchinson M.I."/>
            <person name="Powell A.J."/>
            <person name="Barry K."/>
            <person name="Miller A.N."/>
            <person name="Grigoriev I.V."/>
            <person name="Debuchy R."/>
            <person name="Gladieux P."/>
            <person name="Thoren M.H."/>
            <person name="Johannesson H."/>
        </authorList>
    </citation>
    <scope>NUCLEOTIDE SEQUENCE</scope>
    <source>
        <strain evidence="1">FGSC 1904</strain>
    </source>
</reference>
<dbReference type="Proteomes" id="UP001281003">
    <property type="component" value="Unassembled WGS sequence"/>
</dbReference>
<dbReference type="EMBL" id="JAUTDP010000010">
    <property type="protein sequence ID" value="KAK3395332.1"/>
    <property type="molecule type" value="Genomic_DNA"/>
</dbReference>
<sequence length="230" mass="26404">MEVNLWMKMEFRESRYEWNIGRRVHVVVQGLGDVFSLLRPLGGGIRKERVQGHRAKSVGGSPPGIMRVITSGRLISKTSPVSWPRLWVVMLFAWKTTARCAGTKLVSRLHPLMFRGSKLPGTWVRILKLTNEKPEIPYFQARKPPSPPHTTPSTLRRPTVWLQKNVLKDAQLEPPPQRLQWTVLSRTEPHSHSVIIFITTAVPFRPSCSPWQLRCMKRKRMDSNTLNGMT</sequence>
<accession>A0AAE0U936</accession>
<gene>
    <name evidence="1" type="ORF">B0T20DRAFT_31729</name>
</gene>
<reference evidence="1" key="1">
    <citation type="journal article" date="2023" name="Mol. Phylogenet. Evol.">
        <title>Genome-scale phylogeny and comparative genomics of the fungal order Sordariales.</title>
        <authorList>
            <person name="Hensen N."/>
            <person name="Bonometti L."/>
            <person name="Westerberg I."/>
            <person name="Brannstrom I.O."/>
            <person name="Guillou S."/>
            <person name="Cros-Aarteil S."/>
            <person name="Calhoun S."/>
            <person name="Haridas S."/>
            <person name="Kuo A."/>
            <person name="Mondo S."/>
            <person name="Pangilinan J."/>
            <person name="Riley R."/>
            <person name="LaButti K."/>
            <person name="Andreopoulos B."/>
            <person name="Lipzen A."/>
            <person name="Chen C."/>
            <person name="Yan M."/>
            <person name="Daum C."/>
            <person name="Ng V."/>
            <person name="Clum A."/>
            <person name="Steindorff A."/>
            <person name="Ohm R.A."/>
            <person name="Martin F."/>
            <person name="Silar P."/>
            <person name="Natvig D.O."/>
            <person name="Lalanne C."/>
            <person name="Gautier V."/>
            <person name="Ament-Velasquez S.L."/>
            <person name="Kruys A."/>
            <person name="Hutchinson M.I."/>
            <person name="Powell A.J."/>
            <person name="Barry K."/>
            <person name="Miller A.N."/>
            <person name="Grigoriev I.V."/>
            <person name="Debuchy R."/>
            <person name="Gladieux P."/>
            <person name="Hiltunen Thoren M."/>
            <person name="Johannesson H."/>
        </authorList>
    </citation>
    <scope>NUCLEOTIDE SEQUENCE</scope>
    <source>
        <strain evidence="1">FGSC 1904</strain>
    </source>
</reference>
<proteinExistence type="predicted"/>
<comment type="caution">
    <text evidence="1">The sequence shown here is derived from an EMBL/GenBank/DDBJ whole genome shotgun (WGS) entry which is preliminary data.</text>
</comment>
<evidence type="ECO:0000313" key="2">
    <source>
        <dbReference type="Proteomes" id="UP001281003"/>
    </source>
</evidence>
<evidence type="ECO:0000313" key="1">
    <source>
        <dbReference type="EMBL" id="KAK3395332.1"/>
    </source>
</evidence>
<protein>
    <submittedName>
        <fullName evidence="1">Uncharacterized protein</fullName>
    </submittedName>
</protein>
<keyword evidence="2" id="KW-1185">Reference proteome</keyword>
<name>A0AAE0U936_SORBR</name>
<organism evidence="1 2">
    <name type="scientific">Sordaria brevicollis</name>
    <dbReference type="NCBI Taxonomy" id="83679"/>
    <lineage>
        <taxon>Eukaryota</taxon>
        <taxon>Fungi</taxon>
        <taxon>Dikarya</taxon>
        <taxon>Ascomycota</taxon>
        <taxon>Pezizomycotina</taxon>
        <taxon>Sordariomycetes</taxon>
        <taxon>Sordariomycetidae</taxon>
        <taxon>Sordariales</taxon>
        <taxon>Sordariaceae</taxon>
        <taxon>Sordaria</taxon>
    </lineage>
</organism>
<dbReference type="AlphaFoldDB" id="A0AAE0U936"/>